<dbReference type="Pfam" id="PF01594">
    <property type="entry name" value="AI-2E_transport"/>
    <property type="match status" value="1"/>
</dbReference>
<feature type="transmembrane region" description="Helical" evidence="6">
    <location>
        <begin position="136"/>
        <end position="161"/>
    </location>
</feature>
<dbReference type="PANTHER" id="PTHR21716">
    <property type="entry name" value="TRANSMEMBRANE PROTEIN"/>
    <property type="match status" value="1"/>
</dbReference>
<dbReference type="PANTHER" id="PTHR21716:SF64">
    <property type="entry name" value="AI-2 TRANSPORT PROTEIN TQSA"/>
    <property type="match status" value="1"/>
</dbReference>
<accession>A0ABY6CJT2</accession>
<feature type="transmembrane region" description="Helical" evidence="6">
    <location>
        <begin position="12"/>
        <end position="45"/>
    </location>
</feature>
<feature type="transmembrane region" description="Helical" evidence="6">
    <location>
        <begin position="263"/>
        <end position="282"/>
    </location>
</feature>
<evidence type="ECO:0000256" key="2">
    <source>
        <dbReference type="ARBA" id="ARBA00009773"/>
    </source>
</evidence>
<dbReference type="RefSeq" id="WP_262308096.1">
    <property type="nucleotide sequence ID" value="NZ_CP106679.1"/>
</dbReference>
<keyword evidence="3 6" id="KW-0812">Transmembrane</keyword>
<evidence type="ECO:0000256" key="1">
    <source>
        <dbReference type="ARBA" id="ARBA00004141"/>
    </source>
</evidence>
<evidence type="ECO:0000313" key="8">
    <source>
        <dbReference type="Proteomes" id="UP001065174"/>
    </source>
</evidence>
<sequence length="363" mass="40033">MKTELNNSLANAVNWIILSVATIATLIYFNNFLKALAIAVLIWYLIKKLRDLIALVKLGNFKFPKWLITITSAVIVFLVIFLIIKIISSNFQKLAEDMDSYKGNISLALKNLEQLLEIDDIETSFSGLFDEHQQEVLVFAGSFAGVIGKSLMVVIYVIFMLMEESLFNHKFNKILATTTQGKNIEKIGTAITLLFDNYLSVKIFTSFLTGLLSYVILLLLGVELAALWAFLIFLFNFIPMIGSVVATAFPALFALVQNGSTNTFFLVLALVGAVQILVANLVEPRIMGDRLNISPLVVLLGLTLWGFIWGVAGMLLSVPITAALIIVFGQFENTKPIAILLTKNGEIGIVGKEKNTQDVTRGS</sequence>
<feature type="transmembrane region" description="Helical" evidence="6">
    <location>
        <begin position="203"/>
        <end position="222"/>
    </location>
</feature>
<dbReference type="EMBL" id="CP106679">
    <property type="protein sequence ID" value="UXP30649.1"/>
    <property type="molecule type" value="Genomic_DNA"/>
</dbReference>
<dbReference type="InterPro" id="IPR002549">
    <property type="entry name" value="AI-2E-like"/>
</dbReference>
<evidence type="ECO:0000256" key="3">
    <source>
        <dbReference type="ARBA" id="ARBA00022692"/>
    </source>
</evidence>
<feature type="transmembrane region" description="Helical" evidence="6">
    <location>
        <begin position="228"/>
        <end position="256"/>
    </location>
</feature>
<organism evidence="7 8">
    <name type="scientific">Reichenbachiella agarivorans</name>
    <dbReference type="NCBI Taxonomy" id="2979464"/>
    <lineage>
        <taxon>Bacteria</taxon>
        <taxon>Pseudomonadati</taxon>
        <taxon>Bacteroidota</taxon>
        <taxon>Cytophagia</taxon>
        <taxon>Cytophagales</taxon>
        <taxon>Reichenbachiellaceae</taxon>
        <taxon>Reichenbachiella</taxon>
    </lineage>
</organism>
<comment type="subcellular location">
    <subcellularLocation>
        <location evidence="1">Membrane</location>
        <topology evidence="1">Multi-pass membrane protein</topology>
    </subcellularLocation>
</comment>
<keyword evidence="8" id="KW-1185">Reference proteome</keyword>
<gene>
    <name evidence="7" type="ORF">N6H18_09810</name>
</gene>
<evidence type="ECO:0000256" key="5">
    <source>
        <dbReference type="ARBA" id="ARBA00023136"/>
    </source>
</evidence>
<protein>
    <submittedName>
        <fullName evidence="7">AI-2E family transporter</fullName>
    </submittedName>
</protein>
<dbReference type="Proteomes" id="UP001065174">
    <property type="component" value="Chromosome"/>
</dbReference>
<evidence type="ECO:0000256" key="6">
    <source>
        <dbReference type="SAM" id="Phobius"/>
    </source>
</evidence>
<comment type="similarity">
    <text evidence="2">Belongs to the autoinducer-2 exporter (AI-2E) (TC 2.A.86) family.</text>
</comment>
<evidence type="ECO:0000313" key="7">
    <source>
        <dbReference type="EMBL" id="UXP30649.1"/>
    </source>
</evidence>
<proteinExistence type="inferred from homology"/>
<keyword evidence="5 6" id="KW-0472">Membrane</keyword>
<reference evidence="7" key="1">
    <citation type="submission" date="2022-09" db="EMBL/GenBank/DDBJ databases">
        <title>Comparative genomics and taxonomic characterization of three novel marine species of genus Reichenbachiella exhibiting antioxidant and polysaccharide degradation activities.</title>
        <authorList>
            <person name="Muhammad N."/>
            <person name="Lee Y.-J."/>
            <person name="Ko J."/>
            <person name="Kim S.-G."/>
        </authorList>
    </citation>
    <scope>NUCLEOTIDE SEQUENCE</scope>
    <source>
        <strain evidence="7">BKB1-1</strain>
    </source>
</reference>
<keyword evidence="4 6" id="KW-1133">Transmembrane helix</keyword>
<feature type="transmembrane region" description="Helical" evidence="6">
    <location>
        <begin position="302"/>
        <end position="328"/>
    </location>
</feature>
<feature type="transmembrane region" description="Helical" evidence="6">
    <location>
        <begin position="66"/>
        <end position="88"/>
    </location>
</feature>
<evidence type="ECO:0000256" key="4">
    <source>
        <dbReference type="ARBA" id="ARBA00022989"/>
    </source>
</evidence>
<name>A0ABY6CJT2_9BACT</name>